<evidence type="ECO:0000313" key="3">
    <source>
        <dbReference type="EMBL" id="EJX02689.1"/>
    </source>
</evidence>
<keyword evidence="1" id="KW-1133">Transmembrane helix</keyword>
<feature type="transmembrane region" description="Helical" evidence="1">
    <location>
        <begin position="20"/>
        <end position="40"/>
    </location>
</feature>
<reference evidence="3" key="1">
    <citation type="journal article" date="2012" name="PLoS ONE">
        <title>Gene sets for utilization of primary and secondary nutrition supplies in the distal gut of endangered iberian lynx.</title>
        <authorList>
            <person name="Alcaide M."/>
            <person name="Messina E."/>
            <person name="Richter M."/>
            <person name="Bargiela R."/>
            <person name="Peplies J."/>
            <person name="Huws S.A."/>
            <person name="Newbold C.J."/>
            <person name="Golyshin P.N."/>
            <person name="Simon M.A."/>
            <person name="Lopez G."/>
            <person name="Yakimov M.M."/>
            <person name="Ferrer M."/>
        </authorList>
    </citation>
    <scope>NUCLEOTIDE SEQUENCE</scope>
</reference>
<organism evidence="3">
    <name type="scientific">gut metagenome</name>
    <dbReference type="NCBI Taxonomy" id="749906"/>
    <lineage>
        <taxon>unclassified sequences</taxon>
        <taxon>metagenomes</taxon>
        <taxon>organismal metagenomes</taxon>
    </lineage>
</organism>
<proteinExistence type="predicted"/>
<dbReference type="EMBL" id="AMCI01002439">
    <property type="protein sequence ID" value="EJX02689.1"/>
    <property type="molecule type" value="Genomic_DNA"/>
</dbReference>
<keyword evidence="1" id="KW-0472">Membrane</keyword>
<sequence length="50" mass="5823">MFDNKFINPVSLLIRQMYFFFGYIQHIAASISFSAAKLACRYATFLHSNK</sequence>
<protein>
    <submittedName>
        <fullName evidence="3">Uncharacterized protein</fullName>
    </submittedName>
</protein>
<dbReference type="AlphaFoldDB" id="J9G738"/>
<evidence type="ECO:0000313" key="2">
    <source>
        <dbReference type="EMBL" id="EJX02646.1"/>
    </source>
</evidence>
<comment type="caution">
    <text evidence="3">The sequence shown here is derived from an EMBL/GenBank/DDBJ whole genome shotgun (WGS) entry which is preliminary data.</text>
</comment>
<gene>
    <name evidence="3" type="ORF">EVA_09206</name>
    <name evidence="2" type="ORF">EVA_09249</name>
</gene>
<dbReference type="EMBL" id="AMCI01002456">
    <property type="protein sequence ID" value="EJX02646.1"/>
    <property type="molecule type" value="Genomic_DNA"/>
</dbReference>
<keyword evidence="1" id="KW-0812">Transmembrane</keyword>
<evidence type="ECO:0000256" key="1">
    <source>
        <dbReference type="SAM" id="Phobius"/>
    </source>
</evidence>
<name>J9G738_9ZZZZ</name>
<accession>J9G738</accession>